<protein>
    <submittedName>
        <fullName evidence="1">Uncharacterized protein</fullName>
    </submittedName>
</protein>
<proteinExistence type="predicted"/>
<organism evidence="1">
    <name type="scientific">Arundo donax</name>
    <name type="common">Giant reed</name>
    <name type="synonym">Donax arundinaceus</name>
    <dbReference type="NCBI Taxonomy" id="35708"/>
    <lineage>
        <taxon>Eukaryota</taxon>
        <taxon>Viridiplantae</taxon>
        <taxon>Streptophyta</taxon>
        <taxon>Embryophyta</taxon>
        <taxon>Tracheophyta</taxon>
        <taxon>Spermatophyta</taxon>
        <taxon>Magnoliopsida</taxon>
        <taxon>Liliopsida</taxon>
        <taxon>Poales</taxon>
        <taxon>Poaceae</taxon>
        <taxon>PACMAD clade</taxon>
        <taxon>Arundinoideae</taxon>
        <taxon>Arundineae</taxon>
        <taxon>Arundo</taxon>
    </lineage>
</organism>
<accession>A0A0A9B460</accession>
<dbReference type="EMBL" id="GBRH01239784">
    <property type="protein sequence ID" value="JAD58111.1"/>
    <property type="molecule type" value="Transcribed_RNA"/>
</dbReference>
<sequence length="23" mass="2798">MYVPAKQIRLFKLQCLPRQSQIH</sequence>
<evidence type="ECO:0000313" key="1">
    <source>
        <dbReference type="EMBL" id="JAD58111.1"/>
    </source>
</evidence>
<name>A0A0A9B460_ARUDO</name>
<reference evidence="1" key="2">
    <citation type="journal article" date="2015" name="Data Brief">
        <title>Shoot transcriptome of the giant reed, Arundo donax.</title>
        <authorList>
            <person name="Barrero R.A."/>
            <person name="Guerrero F.D."/>
            <person name="Moolhuijzen P."/>
            <person name="Goolsby J.A."/>
            <person name="Tidwell J."/>
            <person name="Bellgard S.E."/>
            <person name="Bellgard M.I."/>
        </authorList>
    </citation>
    <scope>NUCLEOTIDE SEQUENCE</scope>
    <source>
        <tissue evidence="1">Shoot tissue taken approximately 20 cm above the soil surface</tissue>
    </source>
</reference>
<reference evidence="1" key="1">
    <citation type="submission" date="2014-09" db="EMBL/GenBank/DDBJ databases">
        <authorList>
            <person name="Magalhaes I.L.F."/>
            <person name="Oliveira U."/>
            <person name="Santos F.R."/>
            <person name="Vidigal T.H.D.A."/>
            <person name="Brescovit A.D."/>
            <person name="Santos A.J."/>
        </authorList>
    </citation>
    <scope>NUCLEOTIDE SEQUENCE</scope>
    <source>
        <tissue evidence="1">Shoot tissue taken approximately 20 cm above the soil surface</tissue>
    </source>
</reference>
<dbReference type="AlphaFoldDB" id="A0A0A9B460"/>